<dbReference type="SUPFAM" id="SSF48371">
    <property type="entry name" value="ARM repeat"/>
    <property type="match status" value="1"/>
</dbReference>
<dbReference type="Gene3D" id="1.25.10.10">
    <property type="entry name" value="Leucine-rich Repeat Variant"/>
    <property type="match status" value="1"/>
</dbReference>
<accession>A0ABN0NZD9</accession>
<evidence type="ECO:0000256" key="1">
    <source>
        <dbReference type="SAM" id="MobiDB-lite"/>
    </source>
</evidence>
<proteinExistence type="predicted"/>
<gene>
    <name evidence="3" type="ORF">HMPREF9193_00891</name>
</gene>
<feature type="region of interest" description="Disordered" evidence="1">
    <location>
        <begin position="20"/>
        <end position="48"/>
    </location>
</feature>
<dbReference type="EMBL" id="AWVH01000025">
    <property type="protein sequence ID" value="ERJ93425.1"/>
    <property type="molecule type" value="Genomic_DNA"/>
</dbReference>
<keyword evidence="2" id="KW-0732">Signal</keyword>
<name>A0ABN0NZD9_TRELE</name>
<keyword evidence="4" id="KW-1185">Reference proteome</keyword>
<reference evidence="3 4" key="1">
    <citation type="submission" date="2013-08" db="EMBL/GenBank/DDBJ databases">
        <authorList>
            <person name="Weinstock G."/>
            <person name="Sodergren E."/>
            <person name="Wylie T."/>
            <person name="Fulton L."/>
            <person name="Fulton R."/>
            <person name="Fronick C."/>
            <person name="O'Laughlin M."/>
            <person name="Godfrey J."/>
            <person name="Miner T."/>
            <person name="Herter B."/>
            <person name="Appelbaum E."/>
            <person name="Cordes M."/>
            <person name="Lek S."/>
            <person name="Wollam A."/>
            <person name="Pepin K.H."/>
            <person name="Palsikar V.B."/>
            <person name="Mitreva M."/>
            <person name="Wilson R.K."/>
        </authorList>
    </citation>
    <scope>NUCLEOTIDE SEQUENCE [LARGE SCALE GENOMIC DNA]</scope>
    <source>
        <strain evidence="3 4">ATCC 700332</strain>
    </source>
</reference>
<evidence type="ECO:0000256" key="2">
    <source>
        <dbReference type="SAM" id="SignalP"/>
    </source>
</evidence>
<dbReference type="InterPro" id="IPR016024">
    <property type="entry name" value="ARM-type_fold"/>
</dbReference>
<feature type="signal peptide" evidence="2">
    <location>
        <begin position="1"/>
        <end position="18"/>
    </location>
</feature>
<protein>
    <recommendedName>
        <fullName evidence="5">PBS lyase HEAT-like repeat protein</fullName>
    </recommendedName>
</protein>
<evidence type="ECO:0000313" key="3">
    <source>
        <dbReference type="EMBL" id="ERJ93425.1"/>
    </source>
</evidence>
<evidence type="ECO:0000313" key="4">
    <source>
        <dbReference type="Proteomes" id="UP000016649"/>
    </source>
</evidence>
<feature type="chain" id="PRO_5046531544" description="PBS lyase HEAT-like repeat protein" evidence="2">
    <location>
        <begin position="19"/>
        <end position="425"/>
    </location>
</feature>
<sequence>MLCAVVCAVFLFPLHAVSGTDEGSAGPVSSGSAASTGGKITSGDGSASAGSTVYRAFVGENIAGKSALIKNIDVSFQDCVAVCMQALSFVQSNYELFADDAQFSLLACETVQKSLVCLKNDALPYWEKLFSITNDSALQTVILESFASLAAQNAAAGANTAVLFTRAADLVNSYVQHIVFSQKTDTNEVLLKAVKTLGKIGRASSFSVLFACYTSPDSRLSAAAFDALKNLSTVYQKPVKELIVNGSITEKRLALELVLKNDANSDFFKAEMAAQALSQAVYEAAQKNSADEQLTVLQMTAVRELYRVSWTRSADLMKQVFTLSQNQYEQGLLSKDNFIEIIRAFTRLASTEAGSHLTAYLKTLNRKQEKNSANPPDPQVVLAVVQSLALLGDKVAFDDLLYATYQNYPDIVVSAAKEALSKLKW</sequence>
<feature type="compositionally biased region" description="Low complexity" evidence="1">
    <location>
        <begin position="23"/>
        <end position="48"/>
    </location>
</feature>
<organism evidence="3 4">
    <name type="scientific">Treponema lecithinolyticum ATCC 700332</name>
    <dbReference type="NCBI Taxonomy" id="1321815"/>
    <lineage>
        <taxon>Bacteria</taxon>
        <taxon>Pseudomonadati</taxon>
        <taxon>Spirochaetota</taxon>
        <taxon>Spirochaetia</taxon>
        <taxon>Spirochaetales</taxon>
        <taxon>Treponemataceae</taxon>
        <taxon>Treponema</taxon>
    </lineage>
</organism>
<evidence type="ECO:0008006" key="5">
    <source>
        <dbReference type="Google" id="ProtNLM"/>
    </source>
</evidence>
<dbReference type="Proteomes" id="UP000016649">
    <property type="component" value="Unassembled WGS sequence"/>
</dbReference>
<dbReference type="InterPro" id="IPR011989">
    <property type="entry name" value="ARM-like"/>
</dbReference>
<comment type="caution">
    <text evidence="3">The sequence shown here is derived from an EMBL/GenBank/DDBJ whole genome shotgun (WGS) entry which is preliminary data.</text>
</comment>